<evidence type="ECO:0000313" key="2">
    <source>
        <dbReference type="Proteomes" id="UP000683360"/>
    </source>
</evidence>
<gene>
    <name evidence="1" type="ORF">MEDL_2567</name>
</gene>
<sequence length="193" mass="22374">MSSVSESDKTCSTENCHKSLKDSKSKGYFIEIPLEDQLKNIMKRSGIITSLQERLFAEKHLQGSSMEGITKAEANWERKKVANTLMMFELQLAINALKAGEEQQKQIVEMNKNIYRTSLKEQDLINEQIKKDAASVLEKSVIEIKEDLKQQYQTEIEKLKKVEVHREIITRSKARNIKLTVSKEKNRENKEWS</sequence>
<dbReference type="AlphaFoldDB" id="A0A8S3PZC1"/>
<organism evidence="1 2">
    <name type="scientific">Mytilus edulis</name>
    <name type="common">Blue mussel</name>
    <dbReference type="NCBI Taxonomy" id="6550"/>
    <lineage>
        <taxon>Eukaryota</taxon>
        <taxon>Metazoa</taxon>
        <taxon>Spiralia</taxon>
        <taxon>Lophotrochozoa</taxon>
        <taxon>Mollusca</taxon>
        <taxon>Bivalvia</taxon>
        <taxon>Autobranchia</taxon>
        <taxon>Pteriomorphia</taxon>
        <taxon>Mytilida</taxon>
        <taxon>Mytiloidea</taxon>
        <taxon>Mytilidae</taxon>
        <taxon>Mytilinae</taxon>
        <taxon>Mytilus</taxon>
    </lineage>
</organism>
<dbReference type="EMBL" id="CAJPWZ010000154">
    <property type="protein sequence ID" value="CAG2187083.1"/>
    <property type="molecule type" value="Genomic_DNA"/>
</dbReference>
<proteinExistence type="predicted"/>
<name>A0A8S3PZC1_MYTED</name>
<protein>
    <submittedName>
        <fullName evidence="1">Uncharacterized protein</fullName>
    </submittedName>
</protein>
<keyword evidence="2" id="KW-1185">Reference proteome</keyword>
<comment type="caution">
    <text evidence="1">The sequence shown here is derived from an EMBL/GenBank/DDBJ whole genome shotgun (WGS) entry which is preliminary data.</text>
</comment>
<accession>A0A8S3PZC1</accession>
<dbReference type="Proteomes" id="UP000683360">
    <property type="component" value="Unassembled WGS sequence"/>
</dbReference>
<reference evidence="1" key="1">
    <citation type="submission" date="2021-03" db="EMBL/GenBank/DDBJ databases">
        <authorList>
            <person name="Bekaert M."/>
        </authorList>
    </citation>
    <scope>NUCLEOTIDE SEQUENCE</scope>
</reference>
<evidence type="ECO:0000313" key="1">
    <source>
        <dbReference type="EMBL" id="CAG2187083.1"/>
    </source>
</evidence>